<name>A0A3A1U4D6_9MICO</name>
<organism evidence="2 3">
    <name type="scientific">Amnibacterium setariae</name>
    <dbReference type="NCBI Taxonomy" id="2306585"/>
    <lineage>
        <taxon>Bacteria</taxon>
        <taxon>Bacillati</taxon>
        <taxon>Actinomycetota</taxon>
        <taxon>Actinomycetes</taxon>
        <taxon>Micrococcales</taxon>
        <taxon>Microbacteriaceae</taxon>
        <taxon>Amnibacterium</taxon>
    </lineage>
</organism>
<keyword evidence="1" id="KW-1133">Transmembrane helix</keyword>
<feature type="transmembrane region" description="Helical" evidence="1">
    <location>
        <begin position="51"/>
        <end position="73"/>
    </location>
</feature>
<feature type="transmembrane region" description="Helical" evidence="1">
    <location>
        <begin position="12"/>
        <end position="45"/>
    </location>
</feature>
<keyword evidence="1" id="KW-0472">Membrane</keyword>
<keyword evidence="1" id="KW-0812">Transmembrane</keyword>
<comment type="caution">
    <text evidence="2">The sequence shown here is derived from an EMBL/GenBank/DDBJ whole genome shotgun (WGS) entry which is preliminary data.</text>
</comment>
<evidence type="ECO:0000313" key="3">
    <source>
        <dbReference type="Proteomes" id="UP000265742"/>
    </source>
</evidence>
<sequence length="118" mass="12594">MSPVPPRTDGAALVTATALVLVAPVALVALLVLLLLVVFLVLLVVAAFQDGFVQGCSALSALIGIPSVAVLAIRALARRLGGRRPVEPLPGLREVEERYRTSDFIHRDFEAEQRSLGR</sequence>
<dbReference type="AlphaFoldDB" id="A0A3A1U4D6"/>
<dbReference type="EMBL" id="QXTG01000002">
    <property type="protein sequence ID" value="RIX27834.1"/>
    <property type="molecule type" value="Genomic_DNA"/>
</dbReference>
<evidence type="ECO:0000256" key="1">
    <source>
        <dbReference type="SAM" id="Phobius"/>
    </source>
</evidence>
<dbReference type="Proteomes" id="UP000265742">
    <property type="component" value="Unassembled WGS sequence"/>
</dbReference>
<proteinExistence type="predicted"/>
<dbReference type="RefSeq" id="WP_119482143.1">
    <property type="nucleotide sequence ID" value="NZ_QXTG01000002.1"/>
</dbReference>
<evidence type="ECO:0000313" key="2">
    <source>
        <dbReference type="EMBL" id="RIX27834.1"/>
    </source>
</evidence>
<gene>
    <name evidence="2" type="ORF">D1781_09885</name>
</gene>
<keyword evidence="3" id="KW-1185">Reference proteome</keyword>
<accession>A0A3A1U4D6</accession>
<protein>
    <submittedName>
        <fullName evidence="2">Uncharacterized protein</fullName>
    </submittedName>
</protein>
<reference evidence="3" key="1">
    <citation type="submission" date="2018-09" db="EMBL/GenBank/DDBJ databases">
        <authorList>
            <person name="Kim I."/>
        </authorList>
    </citation>
    <scope>NUCLEOTIDE SEQUENCE [LARGE SCALE GENOMIC DNA]</scope>
    <source>
        <strain evidence="3">DD4a</strain>
    </source>
</reference>